<name>A0A6A5GAS0_CAERE</name>
<organism evidence="1 2">
    <name type="scientific">Caenorhabditis remanei</name>
    <name type="common">Caenorhabditis vulgaris</name>
    <dbReference type="NCBI Taxonomy" id="31234"/>
    <lineage>
        <taxon>Eukaryota</taxon>
        <taxon>Metazoa</taxon>
        <taxon>Ecdysozoa</taxon>
        <taxon>Nematoda</taxon>
        <taxon>Chromadorea</taxon>
        <taxon>Rhabditida</taxon>
        <taxon>Rhabditina</taxon>
        <taxon>Rhabditomorpha</taxon>
        <taxon>Rhabditoidea</taxon>
        <taxon>Rhabditidae</taxon>
        <taxon>Peloderinae</taxon>
        <taxon>Caenorhabditis</taxon>
    </lineage>
</organism>
<evidence type="ECO:0000313" key="1">
    <source>
        <dbReference type="EMBL" id="KAF1752100.1"/>
    </source>
</evidence>
<proteinExistence type="predicted"/>
<comment type="caution">
    <text evidence="1">The sequence shown here is derived from an EMBL/GenBank/DDBJ whole genome shotgun (WGS) entry which is preliminary data.</text>
</comment>
<evidence type="ECO:0000313" key="2">
    <source>
        <dbReference type="Proteomes" id="UP000483820"/>
    </source>
</evidence>
<dbReference type="AlphaFoldDB" id="A0A6A5GAS0"/>
<dbReference type="EMBL" id="WUAV01000005">
    <property type="protein sequence ID" value="KAF1752100.1"/>
    <property type="molecule type" value="Genomic_DNA"/>
</dbReference>
<sequence length="111" mass="12543">MLTITDCDVDDVADAADLINIFGDKYSPLLQRNKPKSDLPLVSARAEDPKSKLANRLRQCKCDRTEPENSALVCSKRVVEVSLFLDLHRQSLSDSDDEDRTFGHFHRLLKA</sequence>
<protein>
    <submittedName>
        <fullName evidence="1">Uncharacterized protein</fullName>
    </submittedName>
</protein>
<dbReference type="KEGG" id="crq:GCK72_018654"/>
<dbReference type="RefSeq" id="XP_053581586.1">
    <property type="nucleotide sequence ID" value="XM_053732673.1"/>
</dbReference>
<dbReference type="Proteomes" id="UP000483820">
    <property type="component" value="Chromosome V"/>
</dbReference>
<reference evidence="1 2" key="1">
    <citation type="submission" date="2019-12" db="EMBL/GenBank/DDBJ databases">
        <title>Chromosome-level assembly of the Caenorhabditis remanei genome.</title>
        <authorList>
            <person name="Teterina A.A."/>
            <person name="Willis J.H."/>
            <person name="Phillips P.C."/>
        </authorList>
    </citation>
    <scope>NUCLEOTIDE SEQUENCE [LARGE SCALE GENOMIC DNA]</scope>
    <source>
        <strain evidence="1 2">PX506</strain>
        <tissue evidence="1">Whole organism</tissue>
    </source>
</reference>
<dbReference type="CTD" id="78776707"/>
<dbReference type="GeneID" id="78776707"/>
<accession>A0A6A5GAS0</accession>
<gene>
    <name evidence="1" type="ORF">GCK72_018654</name>
</gene>